<gene>
    <name evidence="1" type="ORF">H8S08_11820</name>
</gene>
<dbReference type="InterPro" id="IPR012341">
    <property type="entry name" value="6hp_glycosidase-like_sf"/>
</dbReference>
<name>A0ABR7CPW4_9BACT</name>
<dbReference type="SUPFAM" id="SSF48208">
    <property type="entry name" value="Six-hairpin glycosidases"/>
    <property type="match status" value="1"/>
</dbReference>
<accession>A0ABR7CPW4</accession>
<organism evidence="1 2">
    <name type="scientific">Alistipes hominis</name>
    <dbReference type="NCBI Taxonomy" id="2763015"/>
    <lineage>
        <taxon>Bacteria</taxon>
        <taxon>Pseudomonadati</taxon>
        <taxon>Bacteroidota</taxon>
        <taxon>Bacteroidia</taxon>
        <taxon>Bacteroidales</taxon>
        <taxon>Rikenellaceae</taxon>
        <taxon>Alistipes</taxon>
    </lineage>
</organism>
<evidence type="ECO:0000313" key="1">
    <source>
        <dbReference type="EMBL" id="MBC5617692.1"/>
    </source>
</evidence>
<reference evidence="1 2" key="1">
    <citation type="submission" date="2020-08" db="EMBL/GenBank/DDBJ databases">
        <title>Genome public.</title>
        <authorList>
            <person name="Liu C."/>
            <person name="Sun Q."/>
        </authorList>
    </citation>
    <scope>NUCLEOTIDE SEQUENCE [LARGE SCALE GENOMIC DNA]</scope>
    <source>
        <strain evidence="1 2">New-7</strain>
    </source>
</reference>
<dbReference type="Gene3D" id="1.50.10.10">
    <property type="match status" value="1"/>
</dbReference>
<dbReference type="RefSeq" id="WP_118657241.1">
    <property type="nucleotide sequence ID" value="NZ_JACOOK010000008.1"/>
</dbReference>
<dbReference type="EMBL" id="JACOOK010000008">
    <property type="protein sequence ID" value="MBC5617692.1"/>
    <property type="molecule type" value="Genomic_DNA"/>
</dbReference>
<dbReference type="Proteomes" id="UP000636891">
    <property type="component" value="Unassembled WGS sequence"/>
</dbReference>
<keyword evidence="2" id="KW-1185">Reference proteome</keyword>
<sequence>MKEKVLVALCFFLIVGGKLSSQTENKTTGSFTIEWEGGTGTGSISATNGKIARIEAVKGNVRIDGNAYRIRNASGARLECFVDSADTKIGPEATLIHVEAPQGSFSFFLRDVNRNTPIYIPNYKVTVLPAGDGRCYAEVEREILSRKSRTKIERIETEPEVSFETAAARARRSNVPIWLGMGRDIRMFEISEELPDGTLEDKLIRPIFSSSPVVLPETAPSALYYRYALGRGVGVMDNIARHLDEGVLPIYHSELTDDDVRYHSVSFVSLEKSELNAGNVQGTHFLISDSRSGGRVFTETQQKQLADIQAAIPPADEEAVLYIRTEIENEGAVPRYAWIKAPRPAMPTNNLYIGAAYQFDREKGFSFFSEDRVFCISTIKGKPLCNEELAVLLQPGERIEVNFYIPHEPVSRQRAEELAAQSFEKRYEACRAYWNGKLERAARIHVPEKRIDEMVRAGLLHLDLVTFGQEPDGTLAANVGVYSPIGTESAPIIQFYASMGLNDLARRALNYFIETQQENGKIENYNGYMVETGAVLWSVGEYFRYTRDKEWIGEIKPALLKACRYLTEWRNRSKKDSLRGRGYGMIDGKVADPEDYFHQFMLNGYGYLGMKRMGEVFEAIGAEEAESLQKEAADWRNDIRESLERTMALSPVVPLGDGTWSPTAPPWTEAPGPRLLYQQAECFRSHGTFTVPDAMLGPMYLVFCEVIDPAEPVSDLLLKYHSELMFQENSTFSQPYYSRHNWLQAKKGMVKPFLSTYYHTMAPYADPGTYTFWEHLYKLSPHKTHEEANFLMETRWMLYMEDADTLNLFRVIPRRWMADGDRIELSGVQSYFGPLNVRAVSNVRNNRIEASVRCDPARKPACVKIRLPHPEGKKPVRVTGGTYNADDETVVVRPFDGETEIRLEF</sequence>
<evidence type="ECO:0008006" key="3">
    <source>
        <dbReference type="Google" id="ProtNLM"/>
    </source>
</evidence>
<comment type="caution">
    <text evidence="1">The sequence shown here is derived from an EMBL/GenBank/DDBJ whole genome shotgun (WGS) entry which is preliminary data.</text>
</comment>
<evidence type="ECO:0000313" key="2">
    <source>
        <dbReference type="Proteomes" id="UP000636891"/>
    </source>
</evidence>
<proteinExistence type="predicted"/>
<protein>
    <recommendedName>
        <fullName evidence="3">Alpha-L-rhamnosidase six-hairpin glycosidase domain-containing protein</fullName>
    </recommendedName>
</protein>
<dbReference type="InterPro" id="IPR008928">
    <property type="entry name" value="6-hairpin_glycosidase_sf"/>
</dbReference>